<protein>
    <submittedName>
        <fullName evidence="2">HDIG domain-containing protein</fullName>
    </submittedName>
</protein>
<dbReference type="SUPFAM" id="SSF109604">
    <property type="entry name" value="HD-domain/PDEase-like"/>
    <property type="match status" value="1"/>
</dbReference>
<dbReference type="InterPro" id="IPR003607">
    <property type="entry name" value="HD/PDEase_dom"/>
</dbReference>
<evidence type="ECO:0000313" key="2">
    <source>
        <dbReference type="EMBL" id="MDY0396714.1"/>
    </source>
</evidence>
<dbReference type="CDD" id="cd00077">
    <property type="entry name" value="HDc"/>
    <property type="match status" value="1"/>
</dbReference>
<evidence type="ECO:0000313" key="3">
    <source>
        <dbReference type="Proteomes" id="UP001281447"/>
    </source>
</evidence>
<reference evidence="2 3" key="1">
    <citation type="submission" date="2023-10" db="EMBL/GenBank/DDBJ databases">
        <title>Virgibacillus halophilus 5B73C genome.</title>
        <authorList>
            <person name="Miliotis G."/>
            <person name="Sengupta P."/>
            <person name="Hameed A."/>
            <person name="Chuvochina M."/>
            <person name="Mcdonagh F."/>
            <person name="Simpson A.C."/>
            <person name="Singh N.K."/>
            <person name="Rekha P.D."/>
            <person name="Raman K."/>
            <person name="Hugenholtz P."/>
            <person name="Venkateswaran K."/>
        </authorList>
    </citation>
    <scope>NUCLEOTIDE SEQUENCE [LARGE SCALE GENOMIC DNA]</scope>
    <source>
        <strain evidence="2 3">5B73C</strain>
    </source>
</reference>
<dbReference type="InterPro" id="IPR006674">
    <property type="entry name" value="HD_domain"/>
</dbReference>
<evidence type="ECO:0000259" key="1">
    <source>
        <dbReference type="Pfam" id="PF01966"/>
    </source>
</evidence>
<comment type="caution">
    <text evidence="2">The sequence shown here is derived from an EMBL/GenBank/DDBJ whole genome shotgun (WGS) entry which is preliminary data.</text>
</comment>
<proteinExistence type="predicted"/>
<dbReference type="Gene3D" id="1.10.3210.10">
    <property type="entry name" value="Hypothetical protein af1432"/>
    <property type="match status" value="1"/>
</dbReference>
<dbReference type="Pfam" id="PF01966">
    <property type="entry name" value="HD"/>
    <property type="match status" value="1"/>
</dbReference>
<accession>A0ABU5CDX7</accession>
<dbReference type="PANTHER" id="PTHR36442:SF1">
    <property type="entry name" value="CYCLIC-DI-AMP PHOSPHODIESTERASE PGPH"/>
    <property type="match status" value="1"/>
</dbReference>
<keyword evidence="3" id="KW-1185">Reference proteome</keyword>
<dbReference type="EMBL" id="JAWDIP010000004">
    <property type="protein sequence ID" value="MDY0396714.1"/>
    <property type="molecule type" value="Genomic_DNA"/>
</dbReference>
<gene>
    <name evidence="2" type="ORF">RWE15_23480</name>
</gene>
<name>A0ABU5CDX7_9BACI</name>
<organism evidence="2 3">
    <name type="scientific">Tigheibacillus halophilus</name>
    <dbReference type="NCBI Taxonomy" id="361280"/>
    <lineage>
        <taxon>Bacteria</taxon>
        <taxon>Bacillati</taxon>
        <taxon>Bacillota</taxon>
        <taxon>Bacilli</taxon>
        <taxon>Bacillales</taxon>
        <taxon>Bacillaceae</taxon>
        <taxon>Tigheibacillus</taxon>
    </lineage>
</organism>
<dbReference type="NCBIfam" id="TIGR00277">
    <property type="entry name" value="HDIG"/>
    <property type="match status" value="1"/>
</dbReference>
<feature type="domain" description="HD" evidence="1">
    <location>
        <begin position="2"/>
        <end position="136"/>
    </location>
</feature>
<dbReference type="Proteomes" id="UP001281447">
    <property type="component" value="Unassembled WGS sequence"/>
</dbReference>
<sequence>MVANLSETACEAIGANGLLARVGSYYHDLGKTVRPLYFIENQMGTKNPHDYISPKQSAEIIIRHPYDGAEMLKRKKMPKEIIDIATQHHGTTLLKYFYYKEKKSNPEVKEALFRYPGPKPQTKEVAVISICDSVEAAVRSLEEPTEQKIDEIVASIVTDRIQDHQLDDSPLSIRELKIVRQTICETLKGIFHSRIKYPVKERPKNAH</sequence>
<dbReference type="InterPro" id="IPR052722">
    <property type="entry name" value="PgpH_phosphodiesterase"/>
</dbReference>
<dbReference type="InterPro" id="IPR006675">
    <property type="entry name" value="HDIG_dom"/>
</dbReference>
<dbReference type="PANTHER" id="PTHR36442">
    <property type="entry name" value="CYCLIC-DI-AMP PHOSPHODIESTERASE PGPH"/>
    <property type="match status" value="1"/>
</dbReference>